<evidence type="ECO:0000313" key="6">
    <source>
        <dbReference type="EMBL" id="QBI02061.1"/>
    </source>
</evidence>
<accession>A0A411WZD7</accession>
<organism evidence="5 8">
    <name type="scientific">Pseudoduganella albidiflava</name>
    <dbReference type="NCBI Taxonomy" id="321983"/>
    <lineage>
        <taxon>Bacteria</taxon>
        <taxon>Pseudomonadati</taxon>
        <taxon>Pseudomonadota</taxon>
        <taxon>Betaproteobacteria</taxon>
        <taxon>Burkholderiales</taxon>
        <taxon>Oxalobacteraceae</taxon>
        <taxon>Telluria group</taxon>
        <taxon>Pseudoduganella</taxon>
    </lineage>
</organism>
<dbReference type="Proteomes" id="UP000628442">
    <property type="component" value="Unassembled WGS sequence"/>
</dbReference>
<dbReference type="EMBL" id="BMWV01000019">
    <property type="protein sequence ID" value="GGY65239.1"/>
    <property type="molecule type" value="Genomic_DNA"/>
</dbReference>
<dbReference type="GO" id="GO:0030145">
    <property type="term" value="F:manganese ion binding"/>
    <property type="evidence" value="ECO:0007669"/>
    <property type="project" value="TreeGrafter"/>
</dbReference>
<dbReference type="Pfam" id="PF00491">
    <property type="entry name" value="Arginase"/>
    <property type="match status" value="1"/>
</dbReference>
<evidence type="ECO:0000256" key="2">
    <source>
        <dbReference type="ARBA" id="ARBA00022801"/>
    </source>
</evidence>
<name>A0A411WZD7_9BURK</name>
<reference evidence="6 7" key="2">
    <citation type="submission" date="2019-02" db="EMBL/GenBank/DDBJ databases">
        <title>Draft Genome Sequences of Six Type Strains of the Genus Massilia.</title>
        <authorList>
            <person name="Miess H."/>
            <person name="Frediansyhah A."/>
            <person name="Gross H."/>
        </authorList>
    </citation>
    <scope>NUCLEOTIDE SEQUENCE [LARGE SCALE GENOMIC DNA]</scope>
    <source>
        <strain evidence="6 7">DSM 17472</strain>
    </source>
</reference>
<keyword evidence="7" id="KW-1185">Reference proteome</keyword>
<dbReference type="CDD" id="cd09999">
    <property type="entry name" value="Arginase-like_1"/>
    <property type="match status" value="1"/>
</dbReference>
<evidence type="ECO:0000256" key="4">
    <source>
        <dbReference type="PROSITE-ProRule" id="PRU00742"/>
    </source>
</evidence>
<dbReference type="RefSeq" id="WP_131146177.1">
    <property type="nucleotide sequence ID" value="NZ_BMWV01000019.1"/>
</dbReference>
<dbReference type="EMBL" id="CP036401">
    <property type="protein sequence ID" value="QBI02061.1"/>
    <property type="molecule type" value="Genomic_DNA"/>
</dbReference>
<evidence type="ECO:0000256" key="1">
    <source>
        <dbReference type="ARBA" id="ARBA00022723"/>
    </source>
</evidence>
<dbReference type="AlphaFoldDB" id="A0A411WZD7"/>
<dbReference type="SUPFAM" id="SSF52768">
    <property type="entry name" value="Arginase/deacetylase"/>
    <property type="match status" value="1"/>
</dbReference>
<dbReference type="InterPro" id="IPR023696">
    <property type="entry name" value="Ureohydrolase_dom_sf"/>
</dbReference>
<gene>
    <name evidence="5" type="primary">rocF</name>
    <name evidence="6" type="ORF">EYF70_15265</name>
    <name evidence="5" type="ORF">GCM10007387_54450</name>
</gene>
<keyword evidence="1" id="KW-0479">Metal-binding</keyword>
<dbReference type="InterPro" id="IPR006035">
    <property type="entry name" value="Ureohydrolase"/>
</dbReference>
<dbReference type="Proteomes" id="UP000292307">
    <property type="component" value="Chromosome"/>
</dbReference>
<comment type="similarity">
    <text evidence="4">Belongs to the arginase family.</text>
</comment>
<protein>
    <submittedName>
        <fullName evidence="5 6">Arginase</fullName>
    </submittedName>
</protein>
<keyword evidence="2" id="KW-0378">Hydrolase</keyword>
<reference evidence="5" key="3">
    <citation type="submission" date="2022-12" db="EMBL/GenBank/DDBJ databases">
        <authorList>
            <person name="Sun Q."/>
            <person name="Kim S."/>
        </authorList>
    </citation>
    <scope>NUCLEOTIDE SEQUENCE</scope>
    <source>
        <strain evidence="5">KCTC 12343</strain>
    </source>
</reference>
<dbReference type="GO" id="GO:0005829">
    <property type="term" value="C:cytosol"/>
    <property type="evidence" value="ECO:0007669"/>
    <property type="project" value="TreeGrafter"/>
</dbReference>
<evidence type="ECO:0000313" key="5">
    <source>
        <dbReference type="EMBL" id="GGY65239.1"/>
    </source>
</evidence>
<keyword evidence="3" id="KW-0464">Manganese</keyword>
<sequence length="293" mass="30047">MTIALTVFQGRAGDHNDLAIPGAMAIANCLGDMLGIAPCTVGQPARALSAGWRTELDSALPALRELQRRFESIFSAGERPLSATSRCAVSLATLPIVGRYRPDACVVWFDAHADLNTPVSTGSGYLGGLALSGPAGLWQSGLGAGIALSSIVLVGQRDLDAFEVELIASGAVRHVPPGPGLAARLADAIAGRPVYVHLDCDVLEPGIVPTDYVHANGLGLDDLRDACVAIARGEVIGVEIAEFQDAWHAGGPPVSPAPLLRAVAPLVERMQRPGHPGPASAAGDSFLGIAGPG</sequence>
<proteinExistence type="inferred from homology"/>
<dbReference type="PROSITE" id="PS51409">
    <property type="entry name" value="ARGINASE_2"/>
    <property type="match status" value="1"/>
</dbReference>
<dbReference type="Gene3D" id="3.40.800.10">
    <property type="entry name" value="Ureohydrolase domain"/>
    <property type="match status" value="1"/>
</dbReference>
<evidence type="ECO:0000256" key="3">
    <source>
        <dbReference type="ARBA" id="ARBA00023211"/>
    </source>
</evidence>
<dbReference type="PANTHER" id="PTHR43782:SF3">
    <property type="entry name" value="ARGINASE"/>
    <property type="match status" value="1"/>
</dbReference>
<reference evidence="5" key="1">
    <citation type="journal article" date="2014" name="Int. J. Syst. Evol. Microbiol.">
        <title>Complete genome sequence of Corynebacterium casei LMG S-19264T (=DSM 44701T), isolated from a smear-ripened cheese.</title>
        <authorList>
            <consortium name="US DOE Joint Genome Institute (JGI-PGF)"/>
            <person name="Walter F."/>
            <person name="Albersmeier A."/>
            <person name="Kalinowski J."/>
            <person name="Ruckert C."/>
        </authorList>
    </citation>
    <scope>NUCLEOTIDE SEQUENCE</scope>
    <source>
        <strain evidence="5">KCTC 12343</strain>
    </source>
</reference>
<evidence type="ECO:0000313" key="8">
    <source>
        <dbReference type="Proteomes" id="UP000628442"/>
    </source>
</evidence>
<dbReference type="OrthoDB" id="9789727at2"/>
<evidence type="ECO:0000313" key="7">
    <source>
        <dbReference type="Proteomes" id="UP000292307"/>
    </source>
</evidence>
<dbReference type="GO" id="GO:0004053">
    <property type="term" value="F:arginase activity"/>
    <property type="evidence" value="ECO:0007669"/>
    <property type="project" value="TreeGrafter"/>
</dbReference>
<dbReference type="PANTHER" id="PTHR43782">
    <property type="entry name" value="ARGINASE"/>
    <property type="match status" value="1"/>
</dbReference>